<organism evidence="1 2">
    <name type="scientific">Brassica campestris</name>
    <name type="common">Field mustard</name>
    <dbReference type="NCBI Taxonomy" id="3711"/>
    <lineage>
        <taxon>Eukaryota</taxon>
        <taxon>Viridiplantae</taxon>
        <taxon>Streptophyta</taxon>
        <taxon>Embryophyta</taxon>
        <taxon>Tracheophyta</taxon>
        <taxon>Spermatophyta</taxon>
        <taxon>Magnoliopsida</taxon>
        <taxon>eudicotyledons</taxon>
        <taxon>Gunneridae</taxon>
        <taxon>Pentapetalae</taxon>
        <taxon>rosids</taxon>
        <taxon>malvids</taxon>
        <taxon>Brassicales</taxon>
        <taxon>Brassicaceae</taxon>
        <taxon>Brassiceae</taxon>
        <taxon>Brassica</taxon>
    </lineage>
</organism>
<sequence length="53" mass="6315">MIFRSYSGNRIYCGHVGRHNLCSLLRHLLLYKQKLVCCLRDSPRIHLRLLIYA</sequence>
<dbReference type="Gramene" id="A10p01540.2_BraZ1">
    <property type="protein sequence ID" value="A10p01540.2_BraZ1.CDS"/>
    <property type="gene ID" value="A10g01540.2_BraZ1"/>
</dbReference>
<gene>
    <name evidence="1" type="ORF">BRAPAZ1V2_A10P01540.2</name>
</gene>
<proteinExistence type="predicted"/>
<dbReference type="AlphaFoldDB" id="A0A8D9HZR5"/>
<evidence type="ECO:0000313" key="1">
    <source>
        <dbReference type="EMBL" id="CAG7908908.1"/>
    </source>
</evidence>
<evidence type="ECO:0000313" key="2">
    <source>
        <dbReference type="Proteomes" id="UP000694005"/>
    </source>
</evidence>
<reference evidence="1 2" key="1">
    <citation type="submission" date="2021-07" db="EMBL/GenBank/DDBJ databases">
        <authorList>
            <consortium name="Genoscope - CEA"/>
            <person name="William W."/>
        </authorList>
    </citation>
    <scope>NUCLEOTIDE SEQUENCE [LARGE SCALE GENOMIC DNA]</scope>
</reference>
<name>A0A8D9HZR5_BRACM</name>
<protein>
    <submittedName>
        <fullName evidence="1">Uncharacterized protein</fullName>
    </submittedName>
</protein>
<dbReference type="EMBL" id="LS974626">
    <property type="protein sequence ID" value="CAG7908908.1"/>
    <property type="molecule type" value="Genomic_DNA"/>
</dbReference>
<accession>A0A8D9HZR5</accession>
<dbReference type="Proteomes" id="UP000694005">
    <property type="component" value="Chromosome A10"/>
</dbReference>